<feature type="signal peptide" evidence="9">
    <location>
        <begin position="1"/>
        <end position="29"/>
    </location>
</feature>
<dbReference type="NCBIfam" id="NF008211">
    <property type="entry name" value="PRK10974.1"/>
    <property type="match status" value="1"/>
</dbReference>
<evidence type="ECO:0000256" key="9">
    <source>
        <dbReference type="SAM" id="SignalP"/>
    </source>
</evidence>
<dbReference type="PANTHER" id="PTHR43649:SF31">
    <property type="entry name" value="SN-GLYCEROL-3-PHOSPHATE-BINDING PERIPLASMIC PROTEIN UGPB"/>
    <property type="match status" value="1"/>
</dbReference>
<dbReference type="InterPro" id="IPR050490">
    <property type="entry name" value="Bact_solute-bd_prot1"/>
</dbReference>
<evidence type="ECO:0000256" key="1">
    <source>
        <dbReference type="ARBA" id="ARBA00004418"/>
    </source>
</evidence>
<gene>
    <name evidence="10" type="primary">ugpB</name>
    <name evidence="10" type="ORF">V3328_03655</name>
</gene>
<comment type="caution">
    <text evidence="10">The sequence shown here is derived from an EMBL/GenBank/DDBJ whole genome shotgun (WGS) entry which is preliminary data.</text>
</comment>
<dbReference type="PANTHER" id="PTHR43649">
    <property type="entry name" value="ARABINOSE-BINDING PROTEIN-RELATED"/>
    <property type="match status" value="1"/>
</dbReference>
<comment type="subunit">
    <text evidence="3">The complex is composed of two ATP-binding proteins (UgpC), two transmembrane proteins (UgpA and UgpE) and a solute-binding protein (UgpB).</text>
</comment>
<evidence type="ECO:0000256" key="7">
    <source>
        <dbReference type="ARBA" id="ARBA00022764"/>
    </source>
</evidence>
<evidence type="ECO:0000256" key="6">
    <source>
        <dbReference type="ARBA" id="ARBA00022729"/>
    </source>
</evidence>
<comment type="function">
    <text evidence="8">Part of the ABC transporter complex UgpBAEC involved in sn-glycerol-3-phosphate (G3P) import. Binds G3P.</text>
</comment>
<comment type="subcellular location">
    <subcellularLocation>
        <location evidence="1">Periplasm</location>
    </subcellularLocation>
</comment>
<dbReference type="RefSeq" id="WP_340328298.1">
    <property type="nucleotide sequence ID" value="NZ_JAZHOF010000002.1"/>
</dbReference>
<evidence type="ECO:0000256" key="3">
    <source>
        <dbReference type="ARBA" id="ARBA00011557"/>
    </source>
</evidence>
<evidence type="ECO:0000256" key="5">
    <source>
        <dbReference type="ARBA" id="ARBA00022448"/>
    </source>
</evidence>
<feature type="chain" id="PRO_5043409925" description="sn-glycerol-3-phosphate-binding periplasmic protein UgpB" evidence="9">
    <location>
        <begin position="30"/>
        <end position="446"/>
    </location>
</feature>
<name>A0AAW9RSN8_9HYPH</name>
<dbReference type="Pfam" id="PF13416">
    <property type="entry name" value="SBP_bac_8"/>
    <property type="match status" value="1"/>
</dbReference>
<evidence type="ECO:0000256" key="2">
    <source>
        <dbReference type="ARBA" id="ARBA00008520"/>
    </source>
</evidence>
<keyword evidence="7" id="KW-0574">Periplasm</keyword>
<reference evidence="10 11" key="1">
    <citation type="submission" date="2024-02" db="EMBL/GenBank/DDBJ databases">
        <title>Genome analysis and characterization of Microbaculum marinisediminis sp. nov., isolated from marine sediment.</title>
        <authorList>
            <person name="Du Z.-J."/>
            <person name="Ye Y.-Q."/>
            <person name="Zhang Z.-R."/>
            <person name="Yuan S.-M."/>
            <person name="Zhang X.-Y."/>
        </authorList>
    </citation>
    <scope>NUCLEOTIDE SEQUENCE [LARGE SCALE GENOMIC DNA]</scope>
    <source>
        <strain evidence="10 11">SDUM1044001</strain>
    </source>
</reference>
<sequence>MNIFRTAGSIALTGAALAGVALGSSAAHAATEVVWWHAMGGELGQKVEKIASDFNATQSDYQVVPVYKGNYTETMTAAIAAFRAREHPTIVQVFEVGTGTMMAAKGAIYPVYELMEKSGEPFDPNAYLQAVVGYYTDTDGNMLSMPFNSSTPILYYNKNVFEKAGLDANTPPKTWGDVEEFSRKIIDAGAAPCGFTTGWQSWVQLENFSSLHNVPFASNANGFGGIDTVLEFNGPLQKRHIANMAEWQKSKIFDYGGRRSDSAPKFYSGECAMYMNSSAALAGIRTNAKDFDVGVGMLPYYEDVDGAPQNSIIGGATLWVLSGHGDEEYKGAAKFFTYLSSPEVQSWWHEETGYLPITTAAYDLTREQGYYKENPGADTSVLQMNLNPPTENSKGLRLGNFVQIRDVINEELEEVWSGAKSAEQGLDDAVERGNRLLREFEDQNAS</sequence>
<evidence type="ECO:0000256" key="4">
    <source>
        <dbReference type="ARBA" id="ARBA00017470"/>
    </source>
</evidence>
<keyword evidence="5" id="KW-0813">Transport</keyword>
<dbReference type="Proteomes" id="UP001378188">
    <property type="component" value="Unassembled WGS sequence"/>
</dbReference>
<keyword evidence="11" id="KW-1185">Reference proteome</keyword>
<proteinExistence type="inferred from homology"/>
<evidence type="ECO:0000313" key="11">
    <source>
        <dbReference type="Proteomes" id="UP001378188"/>
    </source>
</evidence>
<dbReference type="Gene3D" id="3.40.190.10">
    <property type="entry name" value="Periplasmic binding protein-like II"/>
    <property type="match status" value="2"/>
</dbReference>
<comment type="similarity">
    <text evidence="2">Belongs to the bacterial solute-binding protein 1 family.</text>
</comment>
<protein>
    <recommendedName>
        <fullName evidence="4">sn-glycerol-3-phosphate-binding periplasmic protein UgpB</fullName>
    </recommendedName>
</protein>
<keyword evidence="6 9" id="KW-0732">Signal</keyword>
<dbReference type="CDD" id="cd14748">
    <property type="entry name" value="PBP2_UgpB"/>
    <property type="match status" value="1"/>
</dbReference>
<dbReference type="AlphaFoldDB" id="A0AAW9RSN8"/>
<dbReference type="GO" id="GO:0042597">
    <property type="term" value="C:periplasmic space"/>
    <property type="evidence" value="ECO:0007669"/>
    <property type="project" value="UniProtKB-SubCell"/>
</dbReference>
<accession>A0AAW9RSN8</accession>
<dbReference type="SUPFAM" id="SSF53850">
    <property type="entry name" value="Periplasmic binding protein-like II"/>
    <property type="match status" value="1"/>
</dbReference>
<evidence type="ECO:0000256" key="8">
    <source>
        <dbReference type="ARBA" id="ARBA00034473"/>
    </source>
</evidence>
<dbReference type="InterPro" id="IPR006059">
    <property type="entry name" value="SBP"/>
</dbReference>
<dbReference type="EMBL" id="JAZHOF010000002">
    <property type="protein sequence ID" value="MEJ8570551.1"/>
    <property type="molecule type" value="Genomic_DNA"/>
</dbReference>
<organism evidence="10 11">
    <name type="scientific">Microbaculum marinum</name>
    <dbReference type="NCBI Taxonomy" id="1764581"/>
    <lineage>
        <taxon>Bacteria</taxon>
        <taxon>Pseudomonadati</taxon>
        <taxon>Pseudomonadota</taxon>
        <taxon>Alphaproteobacteria</taxon>
        <taxon>Hyphomicrobiales</taxon>
        <taxon>Tepidamorphaceae</taxon>
        <taxon>Microbaculum</taxon>
    </lineage>
</organism>
<evidence type="ECO:0000313" key="10">
    <source>
        <dbReference type="EMBL" id="MEJ8570551.1"/>
    </source>
</evidence>